<dbReference type="Gene3D" id="2.60.40.1240">
    <property type="match status" value="1"/>
</dbReference>
<dbReference type="InterPro" id="IPR029050">
    <property type="entry name" value="Immunoprotect_excell_Ig-like"/>
</dbReference>
<evidence type="ECO:0000313" key="6">
    <source>
        <dbReference type="Proteomes" id="UP001157160"/>
    </source>
</evidence>
<evidence type="ECO:0000256" key="2">
    <source>
        <dbReference type="SAM" id="MobiDB-lite"/>
    </source>
</evidence>
<feature type="compositionally biased region" description="Polar residues" evidence="2">
    <location>
        <begin position="111"/>
        <end position="123"/>
    </location>
</feature>
<feature type="domain" description="DUF2510" evidence="4">
    <location>
        <begin position="34"/>
        <end position="67"/>
    </location>
</feature>
<keyword evidence="3" id="KW-0812">Transmembrane</keyword>
<dbReference type="Pfam" id="PF10708">
    <property type="entry name" value="DUF2510"/>
    <property type="match status" value="1"/>
</dbReference>
<keyword evidence="1" id="KW-0732">Signal</keyword>
<evidence type="ECO:0000256" key="3">
    <source>
        <dbReference type="SAM" id="Phobius"/>
    </source>
</evidence>
<dbReference type="AlphaFoldDB" id="A0AA37UKP8"/>
<feature type="region of interest" description="Disordered" evidence="2">
    <location>
        <begin position="1"/>
        <end position="187"/>
    </location>
</feature>
<comment type="caution">
    <text evidence="5">The sequence shown here is derived from an EMBL/GenBank/DDBJ whole genome shotgun (WGS) entry which is preliminary data.</text>
</comment>
<accession>A0AA37UKP8</accession>
<reference evidence="5 6" key="1">
    <citation type="journal article" date="2014" name="Int. J. Syst. Evol. Microbiol.">
        <title>Complete genome sequence of Corynebacterium casei LMG S-19264T (=DSM 44701T), isolated from a smear-ripened cheese.</title>
        <authorList>
            <consortium name="US DOE Joint Genome Institute (JGI-PGF)"/>
            <person name="Walter F."/>
            <person name="Albersmeier A."/>
            <person name="Kalinowski J."/>
            <person name="Ruckert C."/>
        </authorList>
    </citation>
    <scope>NUCLEOTIDE SEQUENCE [LARGE SCALE GENOMIC DNA]</scope>
    <source>
        <strain evidence="5 6">NBRC 112289</strain>
    </source>
</reference>
<feature type="compositionally biased region" description="Polar residues" evidence="2">
    <location>
        <begin position="17"/>
        <end position="29"/>
    </location>
</feature>
<keyword evidence="6" id="KW-1185">Reference proteome</keyword>
<feature type="compositionally biased region" description="Low complexity" evidence="2">
    <location>
        <begin position="61"/>
        <end position="73"/>
    </location>
</feature>
<keyword evidence="3" id="KW-1133">Transmembrane helix</keyword>
<name>A0AA37UKP8_9MICO</name>
<organism evidence="5 6">
    <name type="scientific">Arenivirga flava</name>
    <dbReference type="NCBI Taxonomy" id="1930060"/>
    <lineage>
        <taxon>Bacteria</taxon>
        <taxon>Bacillati</taxon>
        <taxon>Actinomycetota</taxon>
        <taxon>Actinomycetes</taxon>
        <taxon>Micrococcales</taxon>
        <taxon>Microbacteriaceae</taxon>
        <taxon>Arenivirga</taxon>
    </lineage>
</organism>
<evidence type="ECO:0000259" key="4">
    <source>
        <dbReference type="Pfam" id="PF10708"/>
    </source>
</evidence>
<sequence>MRRPRKRGRLLAFESPLTGSEQDTMNDQTPLPAPGWYADPAAPGSALRYWDGATWTEHTHPAAPAVPEASAPVGDAADAEQPATTPGADASEQPAGTAPTAPDTDVPSAGATESTANGRTASTEPAPAPAPAPHAPVHQPNPSARPGDQPGGPGATGHPAPPAAPWAQGPGNPYRSPQVAQYGAPAGAPPSRTGLWIGLGIGGGVFLLLVIGVIVAVAAFLGAVNQGIRNLPAPDYGQEQPEQPAPDREAETFAMGETFVVEDPLELGYDWQLTVTDFSAEAAEAALAPSDAKAFAVLVEATNIGSEASDPWVALTPYLVDSDGVEHPDSGAIEPGLFDVDQIEPGGSTRFTLTFEVPLDVADGGTVLFYDGYGDPAAAIAVG</sequence>
<dbReference type="InterPro" id="IPR018929">
    <property type="entry name" value="DUF2510"/>
</dbReference>
<evidence type="ECO:0000313" key="5">
    <source>
        <dbReference type="EMBL" id="GMA28257.1"/>
    </source>
</evidence>
<feature type="transmembrane region" description="Helical" evidence="3">
    <location>
        <begin position="195"/>
        <end position="221"/>
    </location>
</feature>
<dbReference type="Proteomes" id="UP001157160">
    <property type="component" value="Unassembled WGS sequence"/>
</dbReference>
<dbReference type="EMBL" id="BSUL01000001">
    <property type="protein sequence ID" value="GMA28257.1"/>
    <property type="molecule type" value="Genomic_DNA"/>
</dbReference>
<gene>
    <name evidence="5" type="ORF">GCM10025874_15100</name>
</gene>
<evidence type="ECO:0000256" key="1">
    <source>
        <dbReference type="ARBA" id="ARBA00022729"/>
    </source>
</evidence>
<protein>
    <recommendedName>
        <fullName evidence="4">DUF2510 domain-containing protein</fullName>
    </recommendedName>
</protein>
<keyword evidence="3" id="KW-0472">Membrane</keyword>
<proteinExistence type="predicted"/>